<dbReference type="GO" id="GO:0005524">
    <property type="term" value="F:ATP binding"/>
    <property type="evidence" value="ECO:0007669"/>
    <property type="project" value="UniProtKB-KW"/>
</dbReference>
<accession>A0A7R9K0F6</accession>
<dbReference type="Pfam" id="PF21264">
    <property type="entry name" value="DYNC2H1_AAA_dom"/>
    <property type="match status" value="1"/>
</dbReference>
<evidence type="ECO:0000256" key="8">
    <source>
        <dbReference type="ARBA" id="ARBA00022840"/>
    </source>
</evidence>
<keyword evidence="6" id="KW-0677">Repeat</keyword>
<dbReference type="Pfam" id="PF22597">
    <property type="entry name" value="DYN_lid"/>
    <property type="match status" value="1"/>
</dbReference>
<evidence type="ECO:0000256" key="2">
    <source>
        <dbReference type="ARBA" id="ARBA00008887"/>
    </source>
</evidence>
<evidence type="ECO:0000256" key="4">
    <source>
        <dbReference type="ARBA" id="ARBA00022490"/>
    </source>
</evidence>
<reference evidence="14" key="1">
    <citation type="submission" date="2020-11" db="EMBL/GenBank/DDBJ databases">
        <authorList>
            <person name="Tran Van P."/>
        </authorList>
    </citation>
    <scope>NUCLEOTIDE SEQUENCE</scope>
</reference>
<evidence type="ECO:0000256" key="12">
    <source>
        <dbReference type="ARBA" id="ARBA00023212"/>
    </source>
</evidence>
<dbReference type="FunFam" id="1.20.920.30:FF:000006">
    <property type="entry name" value="Cytoplasmic dynein 2 heavy chain 1"/>
    <property type="match status" value="1"/>
</dbReference>
<feature type="domain" description="AAA+ ATPase" evidence="13">
    <location>
        <begin position="869"/>
        <end position="1020"/>
    </location>
</feature>
<dbReference type="InterPro" id="IPR043157">
    <property type="entry name" value="Dynein_AAA1S"/>
</dbReference>
<dbReference type="GO" id="GO:0000070">
    <property type="term" value="P:mitotic sister chromatid segregation"/>
    <property type="evidence" value="ECO:0007669"/>
    <property type="project" value="UniProtKB-ARBA"/>
</dbReference>
<dbReference type="GO" id="GO:1902850">
    <property type="term" value="P:microtubule cytoskeleton organization involved in mitosis"/>
    <property type="evidence" value="ECO:0007669"/>
    <property type="project" value="UniProtKB-ARBA"/>
</dbReference>
<dbReference type="Pfam" id="PF12774">
    <property type="entry name" value="AAA_6"/>
    <property type="match status" value="2"/>
</dbReference>
<dbReference type="InterPro" id="IPR049400">
    <property type="entry name" value="DYNC2H1_AAA_dom"/>
</dbReference>
<dbReference type="InterPro" id="IPR003593">
    <property type="entry name" value="AAA+_ATPase"/>
</dbReference>
<dbReference type="EMBL" id="OE841157">
    <property type="protein sequence ID" value="CAD7594424.1"/>
    <property type="molecule type" value="Genomic_DNA"/>
</dbReference>
<dbReference type="InterPro" id="IPR035699">
    <property type="entry name" value="AAA_6"/>
</dbReference>
<dbReference type="InterPro" id="IPR024317">
    <property type="entry name" value="Dynein_heavy_chain_D4_dom"/>
</dbReference>
<dbReference type="SUPFAM" id="SSF52540">
    <property type="entry name" value="P-loop containing nucleoside triphosphate hydrolases"/>
    <property type="match status" value="3"/>
</dbReference>
<evidence type="ECO:0000256" key="7">
    <source>
        <dbReference type="ARBA" id="ARBA00022741"/>
    </source>
</evidence>
<dbReference type="Gene3D" id="3.40.50.300">
    <property type="entry name" value="P-loop containing nucleotide triphosphate hydrolases"/>
    <property type="match status" value="5"/>
</dbReference>
<evidence type="ECO:0000259" key="13">
    <source>
        <dbReference type="SMART" id="SM00382"/>
    </source>
</evidence>
<proteinExistence type="inferred from homology"/>
<keyword evidence="7" id="KW-0547">Nucleotide-binding</keyword>
<dbReference type="PANTHER" id="PTHR45703:SF22">
    <property type="entry name" value="DYNEIN CYTOPLASMIC 2 HEAVY CHAIN 1"/>
    <property type="match status" value="1"/>
</dbReference>
<sequence length="1286" mass="144165">MKSTLRQLLIECVSDVEQTKSEPDPIKFPSQVLCLCESVLFTRRCEEAITNNSLQHLLGSLKRQLEAYTSLEVEWTDTPGDTEGDSKDLELKLKAMLLDTIHHMSVVEHLLATSVRQVNSWHWQRQLRISEGGEESSAVTGPVVSVCCVSRFYLRKDGVAVVRMVDAEFEYTYEYQGNATKLVHTPLTDKCYLTLTQGMHMGLGGNPYGPAGTGKTESVKALGGLLGRQVLVFNCDEVRLFLVFNCDKVRLVLVFNSDEMRLFLVFNCDKVRLVLVFNCDKVRLVLVFNCDKVRLVLVFNCDKGIDVKSMARIFVGLVKCGAWGCFDEFNRLEETTLSAVSMQIQPIQTALKNHHTTVRLMDQEIPLDVNSGIFVTLNPVGKGYGGRQKLPDNLKQLFRPVVMSRPDNELIAEVILYCEGFKHAKTIGKKLVEVFDMARKLLSVQQHYDWGLRALKTVLGGCGSVLKAARKSGISVAQLDNEAEMELALRLNTLSKLTFVDCAGFDGIVRDMFPGIRFTSSGYEALTAALKESYTEFGLLYNESQLRKCVELYEQLQQRMGVVIVGPSGSGKTTLCLLLKSAILRLGGQVKQHTINPKAMPRSQLLGHIDLDTRQWTDGVLTLSAQQVYSEPPEVHSWVVCDGDVDPEWIESLNSVLDDNRLLTLPSGWRIQFGPNVNFIFETHDLSYASPATVSRMGIIFLSEEDINVEGLVFAWLNTQPENTSRFLAQLIEDNFYKAVHWISQQGELVVTTSLVGVVMNGLSQLHGVSTRAHFTVALVQGLGGNLSLASREVFAKQVFQWTSEFVPDNIRLLYACYNPTRDCVDSYSMSCEDEHLHLDTYRSSLPLVMTADVKRTVDVLWTWLEPDTRQPFLLVGPQGCGKSLILNHCFNKLRATEVSTIHCSAQITPQHVLQKLSQVCMVISSNTGRVYRPKNSEHLILYFKDLNLARPDKWGTSMLIAFLQQVLVITYQGFYDSSNLEWVGLEHVQIVGSMTSEGAMGRHKLNPRFTSITRIYSVSYPERDQLKSMYNLYLSHIMTQCLPNHSNWSNTTKIASLAATMITVYEEVKVSLTPMQQNHYLFTPKDLTRWCLAMLRYNLKQEDPSVNSVLEVFVYEGMRLFQDKLVSEEDKSKFDNILNKTLESNWGRGTNTYTLSDSYFVTAGAESPVTPGAPLPTYGKPLGKLEGKDWLATVNQGILQFGREGQTLDLLVFREVLDLVARVDRALSVPRGCLLLAGRAGVGRKSAVRVVSALHGAKLHSLKLGRGYTVKNFKNDLKAVSSHPE</sequence>
<evidence type="ECO:0000256" key="10">
    <source>
        <dbReference type="ARBA" id="ARBA00023054"/>
    </source>
</evidence>
<dbReference type="GO" id="GO:0030473">
    <property type="term" value="P:nuclear migration along microtubule"/>
    <property type="evidence" value="ECO:0007669"/>
    <property type="project" value="UniProtKB-ARBA"/>
</dbReference>
<dbReference type="PANTHER" id="PTHR45703">
    <property type="entry name" value="DYNEIN HEAVY CHAIN"/>
    <property type="match status" value="1"/>
</dbReference>
<dbReference type="GO" id="GO:0005938">
    <property type="term" value="C:cell cortex"/>
    <property type="evidence" value="ECO:0007669"/>
    <property type="project" value="UniProtKB-ARBA"/>
</dbReference>
<dbReference type="Pfam" id="PF12780">
    <property type="entry name" value="AAA_8"/>
    <property type="match status" value="1"/>
</dbReference>
<dbReference type="GO" id="GO:0000235">
    <property type="term" value="C:astral microtubule"/>
    <property type="evidence" value="ECO:0007669"/>
    <property type="project" value="UniProtKB-ARBA"/>
</dbReference>
<dbReference type="FunFam" id="3.40.50.300:FF:000996">
    <property type="entry name" value="Cytoplasmic dynein heavy chain"/>
    <property type="match status" value="1"/>
</dbReference>
<keyword evidence="12" id="KW-0206">Cytoskeleton</keyword>
<evidence type="ECO:0000256" key="3">
    <source>
        <dbReference type="ARBA" id="ARBA00022197"/>
    </source>
</evidence>
<feature type="domain" description="AAA+ ATPase" evidence="13">
    <location>
        <begin position="558"/>
        <end position="714"/>
    </location>
</feature>
<keyword evidence="11" id="KW-0505">Motor protein</keyword>
<dbReference type="Pfam" id="PF12775">
    <property type="entry name" value="AAA_7"/>
    <property type="match status" value="1"/>
</dbReference>
<dbReference type="InterPro" id="IPR027417">
    <property type="entry name" value="P-loop_NTPase"/>
</dbReference>
<evidence type="ECO:0000256" key="5">
    <source>
        <dbReference type="ARBA" id="ARBA00022701"/>
    </source>
</evidence>
<keyword evidence="8" id="KW-0067">ATP-binding</keyword>
<dbReference type="GO" id="GO:0030286">
    <property type="term" value="C:dynein complex"/>
    <property type="evidence" value="ECO:0007669"/>
    <property type="project" value="UniProtKB-KW"/>
</dbReference>
<evidence type="ECO:0000313" key="14">
    <source>
        <dbReference type="EMBL" id="CAD7594424.1"/>
    </source>
</evidence>
<dbReference type="GO" id="GO:0051959">
    <property type="term" value="F:dynein light intermediate chain binding"/>
    <property type="evidence" value="ECO:0007669"/>
    <property type="project" value="InterPro"/>
</dbReference>
<keyword evidence="5" id="KW-0493">Microtubule</keyword>
<dbReference type="FunFam" id="3.40.50.300:FF:000706">
    <property type="entry name" value="Cytoplasmic dynein 2 heavy chain 1"/>
    <property type="match status" value="1"/>
</dbReference>
<dbReference type="InterPro" id="IPR054354">
    <property type="entry name" value="DYNC2H1-like_lid"/>
</dbReference>
<dbReference type="Gene3D" id="1.20.920.30">
    <property type="match status" value="1"/>
</dbReference>
<dbReference type="Gene3D" id="1.10.8.710">
    <property type="match status" value="1"/>
</dbReference>
<comment type="similarity">
    <text evidence="2">Belongs to the dynein heavy chain family.</text>
</comment>
<name>A0A7R9K0F6_TIMGE</name>
<keyword evidence="10" id="KW-0175">Coiled coil</keyword>
<feature type="domain" description="AAA+ ATPase" evidence="13">
    <location>
        <begin position="204"/>
        <end position="416"/>
    </location>
</feature>
<evidence type="ECO:0000256" key="11">
    <source>
        <dbReference type="ARBA" id="ARBA00023175"/>
    </source>
</evidence>
<evidence type="ECO:0000256" key="1">
    <source>
        <dbReference type="ARBA" id="ARBA00004245"/>
    </source>
</evidence>
<dbReference type="SMART" id="SM00382">
    <property type="entry name" value="AAA"/>
    <property type="match status" value="3"/>
</dbReference>
<dbReference type="GO" id="GO:0008569">
    <property type="term" value="F:minus-end-directed microtubule motor activity"/>
    <property type="evidence" value="ECO:0007669"/>
    <property type="project" value="UniProtKB-ARBA"/>
</dbReference>
<evidence type="ECO:0000256" key="6">
    <source>
        <dbReference type="ARBA" id="ARBA00022737"/>
    </source>
</evidence>
<dbReference type="GO" id="GO:0045505">
    <property type="term" value="F:dynein intermediate chain binding"/>
    <property type="evidence" value="ECO:0007669"/>
    <property type="project" value="InterPro"/>
</dbReference>
<protein>
    <recommendedName>
        <fullName evidence="3">Dynein heavy chain, cytoplasmic</fullName>
    </recommendedName>
</protein>
<dbReference type="InterPro" id="IPR026983">
    <property type="entry name" value="DHC"/>
</dbReference>
<organism evidence="14">
    <name type="scientific">Timema genevievae</name>
    <name type="common">Walking stick</name>
    <dbReference type="NCBI Taxonomy" id="629358"/>
    <lineage>
        <taxon>Eukaryota</taxon>
        <taxon>Metazoa</taxon>
        <taxon>Ecdysozoa</taxon>
        <taxon>Arthropoda</taxon>
        <taxon>Hexapoda</taxon>
        <taxon>Insecta</taxon>
        <taxon>Pterygota</taxon>
        <taxon>Neoptera</taxon>
        <taxon>Polyneoptera</taxon>
        <taxon>Phasmatodea</taxon>
        <taxon>Timematodea</taxon>
        <taxon>Timematoidea</taxon>
        <taxon>Timematidae</taxon>
        <taxon>Timema</taxon>
    </lineage>
</organism>
<keyword evidence="9" id="KW-0243">Dynein</keyword>
<keyword evidence="4" id="KW-0963">Cytoplasm</keyword>
<comment type="subcellular location">
    <subcellularLocation>
        <location evidence="1">Cytoplasm</location>
        <location evidence="1">Cytoskeleton</location>
    </subcellularLocation>
</comment>
<evidence type="ECO:0000256" key="9">
    <source>
        <dbReference type="ARBA" id="ARBA00023017"/>
    </source>
</evidence>
<gene>
    <name evidence="14" type="ORF">TGEB3V08_LOCUS5671</name>
</gene>
<dbReference type="Gene3D" id="1.20.58.1120">
    <property type="match status" value="1"/>
</dbReference>